<proteinExistence type="predicted"/>
<gene>
    <name evidence="2" type="ORF">QMA06_08870</name>
</gene>
<dbReference type="GO" id="GO:0003746">
    <property type="term" value="F:translation elongation factor activity"/>
    <property type="evidence" value="ECO:0007669"/>
    <property type="project" value="UniProtKB-KW"/>
</dbReference>
<dbReference type="InterPro" id="IPR036953">
    <property type="entry name" value="GreA/GreB_C_sf"/>
</dbReference>
<sequence>MKYGSLILEKKEYVYLKRILNISGYAEDHETQRCLMALSEELKSAHIVDEEDIPDDVIRFNSNVTLVLESGIEKQLRVVAPMYKDLKQNKISILTPMGSALIGYSTNDEIFWDFPSGKQQLKIVNVVQEKSMDKIDVLI</sequence>
<dbReference type="SUPFAM" id="SSF54534">
    <property type="entry name" value="FKBP-like"/>
    <property type="match status" value="1"/>
</dbReference>
<accession>A0ABT7ZV34</accession>
<dbReference type="PANTHER" id="PTHR30437:SF5">
    <property type="entry name" value="REGULATOR OF NUCLEOSIDE DIPHOSPHATE KINASE"/>
    <property type="match status" value="1"/>
</dbReference>
<comment type="caution">
    <text evidence="2">The sequence shown here is derived from an EMBL/GenBank/DDBJ whole genome shotgun (WGS) entry which is preliminary data.</text>
</comment>
<evidence type="ECO:0000259" key="1">
    <source>
        <dbReference type="Pfam" id="PF01272"/>
    </source>
</evidence>
<keyword evidence="2" id="KW-0648">Protein biosynthesis</keyword>
<organism evidence="2 3">
    <name type="scientific">Winogradskyella bathintestinalis</name>
    <dbReference type="NCBI Taxonomy" id="3035208"/>
    <lineage>
        <taxon>Bacteria</taxon>
        <taxon>Pseudomonadati</taxon>
        <taxon>Bacteroidota</taxon>
        <taxon>Flavobacteriia</taxon>
        <taxon>Flavobacteriales</taxon>
        <taxon>Flavobacteriaceae</taxon>
        <taxon>Winogradskyella</taxon>
    </lineage>
</organism>
<reference evidence="2 3" key="1">
    <citation type="journal article" date="2023" name="Int. J. Syst. Evol. Microbiol.">
        <title>Winogradskyella bathintestinalis sp. nov., isolated from the intestine of the deep-sea loosejaw dragonfish, Malacosteus niger.</title>
        <authorList>
            <person name="Uniacke-Lowe S."/>
            <person name="Johnson C.N."/>
            <person name="Stanton C."/>
            <person name="Hill C."/>
            <person name="Ross P."/>
        </authorList>
    </citation>
    <scope>NUCLEOTIDE SEQUENCE [LARGE SCALE GENOMIC DNA]</scope>
    <source>
        <strain evidence="2 3">APC 3343</strain>
    </source>
</reference>
<dbReference type="EMBL" id="JASDDK010000002">
    <property type="protein sequence ID" value="MDN3492832.1"/>
    <property type="molecule type" value="Genomic_DNA"/>
</dbReference>
<dbReference type="InterPro" id="IPR001437">
    <property type="entry name" value="Tscrpt_elong_fac_GreA/B_C"/>
</dbReference>
<dbReference type="InterPro" id="IPR023459">
    <property type="entry name" value="Tscrpt_elong_fac_GreA/B_fam"/>
</dbReference>
<dbReference type="PANTHER" id="PTHR30437">
    <property type="entry name" value="TRANSCRIPTION ELONGATION FACTOR GREA"/>
    <property type="match status" value="1"/>
</dbReference>
<dbReference type="Gene3D" id="3.10.50.30">
    <property type="entry name" value="Transcription elongation factor, GreA/GreB, C-terminal domain"/>
    <property type="match status" value="1"/>
</dbReference>
<evidence type="ECO:0000313" key="3">
    <source>
        <dbReference type="Proteomes" id="UP001231197"/>
    </source>
</evidence>
<dbReference type="RefSeq" id="WP_290206478.1">
    <property type="nucleotide sequence ID" value="NZ_JASDDK010000002.1"/>
</dbReference>
<dbReference type="Proteomes" id="UP001231197">
    <property type="component" value="Unassembled WGS sequence"/>
</dbReference>
<name>A0ABT7ZV34_9FLAO</name>
<feature type="domain" description="Transcription elongation factor GreA/GreB C-terminal" evidence="1">
    <location>
        <begin position="54"/>
        <end position="126"/>
    </location>
</feature>
<protein>
    <submittedName>
        <fullName evidence="2">GreA/GreB family elongation factor</fullName>
    </submittedName>
</protein>
<dbReference type="Pfam" id="PF01272">
    <property type="entry name" value="GreA_GreB"/>
    <property type="match status" value="1"/>
</dbReference>
<keyword evidence="2" id="KW-0251">Elongation factor</keyword>
<evidence type="ECO:0000313" key="2">
    <source>
        <dbReference type="EMBL" id="MDN3492832.1"/>
    </source>
</evidence>
<keyword evidence="3" id="KW-1185">Reference proteome</keyword>